<dbReference type="EMBL" id="JBHRWO010000010">
    <property type="protein sequence ID" value="MFC3493558.1"/>
    <property type="molecule type" value="Genomic_DNA"/>
</dbReference>
<comment type="caution">
    <text evidence="2">The sequence shown here is derived from an EMBL/GenBank/DDBJ whole genome shotgun (WGS) entry which is preliminary data.</text>
</comment>
<dbReference type="Proteomes" id="UP001595712">
    <property type="component" value="Unassembled WGS sequence"/>
</dbReference>
<dbReference type="Pfam" id="PF01066">
    <property type="entry name" value="CDP-OH_P_transf"/>
    <property type="match status" value="1"/>
</dbReference>
<feature type="transmembrane region" description="Helical" evidence="1">
    <location>
        <begin position="54"/>
        <end position="73"/>
    </location>
</feature>
<protein>
    <submittedName>
        <fullName evidence="2">CDP-alcohol phosphatidyltransferase family protein</fullName>
        <ecNumber evidence="2">2.7.8.-</ecNumber>
    </submittedName>
</protein>
<dbReference type="EC" id="2.7.8.-" evidence="2"/>
<gene>
    <name evidence="2" type="ORF">ACFO8M_13845</name>
</gene>
<keyword evidence="1" id="KW-1133">Transmembrane helix</keyword>
<feature type="transmembrane region" description="Helical" evidence="1">
    <location>
        <begin position="117"/>
        <end position="139"/>
    </location>
</feature>
<keyword evidence="1" id="KW-0812">Transmembrane</keyword>
<keyword evidence="2" id="KW-0808">Transferase</keyword>
<dbReference type="RefSeq" id="WP_387976112.1">
    <property type="nucleotide sequence ID" value="NZ_JBHRWO010000010.1"/>
</dbReference>
<accession>A0ABV7Q1D6</accession>
<keyword evidence="1" id="KW-0472">Membrane</keyword>
<dbReference type="GO" id="GO:0016740">
    <property type="term" value="F:transferase activity"/>
    <property type="evidence" value="ECO:0007669"/>
    <property type="project" value="UniProtKB-KW"/>
</dbReference>
<reference evidence="3" key="1">
    <citation type="journal article" date="2019" name="Int. J. Syst. Evol. Microbiol.">
        <title>The Global Catalogue of Microorganisms (GCM) 10K type strain sequencing project: providing services to taxonomists for standard genome sequencing and annotation.</title>
        <authorList>
            <consortium name="The Broad Institute Genomics Platform"/>
            <consortium name="The Broad Institute Genome Sequencing Center for Infectious Disease"/>
            <person name="Wu L."/>
            <person name="Ma J."/>
        </authorList>
    </citation>
    <scope>NUCLEOTIDE SEQUENCE [LARGE SCALE GENOMIC DNA]</scope>
    <source>
        <strain evidence="3">CGMCC 4.7396</strain>
    </source>
</reference>
<proteinExistence type="predicted"/>
<sequence>MPSVYQLKPAFQRTLRPAVGRLAAVGVTANAVTVAAAVLSIGVGAVVAVWPDRAWPLVAVPVLLLVRMALNAIDGMLAREHDQRSRLGAVLNELGDVVSDAALYLPFAFVAGFEPALVVAVVVLAVIGEMTGVIGVQIGASRRYEGPMGKSDRAVVFGVLALWAAFGSPVGWIGTAVLAVAAVLLVLTVVNRARAALKEGAA</sequence>
<dbReference type="InterPro" id="IPR000462">
    <property type="entry name" value="CDP-OH_P_trans"/>
</dbReference>
<organism evidence="2 3">
    <name type="scientific">Glycomyces rhizosphaerae</name>
    <dbReference type="NCBI Taxonomy" id="2054422"/>
    <lineage>
        <taxon>Bacteria</taxon>
        <taxon>Bacillati</taxon>
        <taxon>Actinomycetota</taxon>
        <taxon>Actinomycetes</taxon>
        <taxon>Glycomycetales</taxon>
        <taxon>Glycomycetaceae</taxon>
        <taxon>Glycomyces</taxon>
    </lineage>
</organism>
<feature type="transmembrane region" description="Helical" evidence="1">
    <location>
        <begin position="172"/>
        <end position="190"/>
    </location>
</feature>
<feature type="transmembrane region" description="Helical" evidence="1">
    <location>
        <begin position="21"/>
        <end position="48"/>
    </location>
</feature>
<dbReference type="InterPro" id="IPR043130">
    <property type="entry name" value="CDP-OH_PTrfase_TM_dom"/>
</dbReference>
<keyword evidence="3" id="KW-1185">Reference proteome</keyword>
<evidence type="ECO:0000313" key="2">
    <source>
        <dbReference type="EMBL" id="MFC3493558.1"/>
    </source>
</evidence>
<name>A0ABV7Q1D6_9ACTN</name>
<evidence type="ECO:0000256" key="1">
    <source>
        <dbReference type="SAM" id="Phobius"/>
    </source>
</evidence>
<evidence type="ECO:0000313" key="3">
    <source>
        <dbReference type="Proteomes" id="UP001595712"/>
    </source>
</evidence>
<dbReference type="Gene3D" id="1.20.120.1760">
    <property type="match status" value="1"/>
</dbReference>